<evidence type="ECO:0000259" key="8">
    <source>
        <dbReference type="Pfam" id="PF20684"/>
    </source>
</evidence>
<dbReference type="GO" id="GO:0016020">
    <property type="term" value="C:membrane"/>
    <property type="evidence" value="ECO:0007669"/>
    <property type="project" value="UniProtKB-SubCell"/>
</dbReference>
<feature type="transmembrane region" description="Helical" evidence="7">
    <location>
        <begin position="6"/>
        <end position="24"/>
    </location>
</feature>
<protein>
    <recommendedName>
        <fullName evidence="8">Rhodopsin domain-containing protein</fullName>
    </recommendedName>
</protein>
<accession>A0A2I2FCP6</accession>
<feature type="transmembrane region" description="Helical" evidence="7">
    <location>
        <begin position="83"/>
        <end position="107"/>
    </location>
</feature>
<comment type="similarity">
    <text evidence="5">Belongs to the SAT4 family.</text>
</comment>
<sequence length="440" mass="49218">MYVVAIGTTFLSLTVLFVSLRISTRVFFIRTLGWDDFFLVLSMVSYLYVVSQTIRQPLMLVQNGLGKNESTLSPKAIQQQMKALYITIPLYNLTLNLTKISMGILYFRAFKTKIYQRVSIVYLTFVVITGLWVVLSTIFFCTPIRGFWDKSIHSYCMPQMVIWCLNAAIQITTDLLTVILPMPALAQLHLARRQRLALIVIFALGLFVVATSSLRLWQVIEFVRGVDTTKEGSSATNWSFIESSVAIICASLPPLRPLIARLFPLATSEQQPETSNQGDTQTDKNTTSKRDGQPPTYDPTRSFTNTNTSYSASATGNCPENSDPKHKHKDSNNSNDTKNTNNTNTTTTTSANTKTTITNDVNTNTDNEDPAGRHSDPTMPRRPSDGIQVVKRIFWDSDSAHSNDIVPPLEGGQQFQLQPYPGDSLPEPLPRSYQLPEIEP</sequence>
<feature type="compositionally biased region" description="Polar residues" evidence="6">
    <location>
        <begin position="268"/>
        <end position="285"/>
    </location>
</feature>
<evidence type="ECO:0000256" key="4">
    <source>
        <dbReference type="ARBA" id="ARBA00023136"/>
    </source>
</evidence>
<dbReference type="GeneID" id="36524509"/>
<name>A0A2I2FCP6_ASPCN</name>
<evidence type="ECO:0000256" key="3">
    <source>
        <dbReference type="ARBA" id="ARBA00022989"/>
    </source>
</evidence>
<feature type="region of interest" description="Disordered" evidence="6">
    <location>
        <begin position="399"/>
        <end position="440"/>
    </location>
</feature>
<dbReference type="RefSeq" id="XP_024672417.1">
    <property type="nucleotide sequence ID" value="XM_024817349.1"/>
</dbReference>
<keyword evidence="10" id="KW-1185">Reference proteome</keyword>
<dbReference type="EMBL" id="KZ559136">
    <property type="protein sequence ID" value="PLB38405.1"/>
    <property type="molecule type" value="Genomic_DNA"/>
</dbReference>
<dbReference type="STRING" id="41067.A0A2I2FCP6"/>
<dbReference type="PANTHER" id="PTHR33048">
    <property type="entry name" value="PTH11-LIKE INTEGRAL MEMBRANE PROTEIN (AFU_ORTHOLOGUE AFUA_5G11245)"/>
    <property type="match status" value="1"/>
</dbReference>
<dbReference type="Pfam" id="PF20684">
    <property type="entry name" value="Fung_rhodopsin"/>
    <property type="match status" value="1"/>
</dbReference>
<evidence type="ECO:0000256" key="2">
    <source>
        <dbReference type="ARBA" id="ARBA00022692"/>
    </source>
</evidence>
<feature type="transmembrane region" description="Helical" evidence="7">
    <location>
        <begin position="36"/>
        <end position="54"/>
    </location>
</feature>
<dbReference type="InterPro" id="IPR049326">
    <property type="entry name" value="Rhodopsin_dom_fungi"/>
</dbReference>
<reference evidence="9 10" key="1">
    <citation type="submission" date="2017-12" db="EMBL/GenBank/DDBJ databases">
        <authorList>
            <consortium name="DOE Joint Genome Institute"/>
            <person name="Haridas S."/>
            <person name="Kjaerbolling I."/>
            <person name="Vesth T.C."/>
            <person name="Frisvad J.C."/>
            <person name="Nybo J.L."/>
            <person name="Theobald S."/>
            <person name="Kuo A."/>
            <person name="Bowyer P."/>
            <person name="Matsuda Y."/>
            <person name="Mondo S."/>
            <person name="Lyhne E.K."/>
            <person name="Kogle M.E."/>
            <person name="Clum A."/>
            <person name="Lipzen A."/>
            <person name="Salamov A."/>
            <person name="Ngan C.Y."/>
            <person name="Daum C."/>
            <person name="Chiniquy J."/>
            <person name="Barry K."/>
            <person name="LaButti K."/>
            <person name="Simmons B.A."/>
            <person name="Magnuson J.K."/>
            <person name="Mortensen U.H."/>
            <person name="Larsen T.O."/>
            <person name="Grigoriev I.V."/>
            <person name="Baker S.E."/>
            <person name="Andersen M.R."/>
            <person name="Nordberg H.P."/>
            <person name="Cantor M.N."/>
            <person name="Hua S.X."/>
        </authorList>
    </citation>
    <scope>NUCLEOTIDE SEQUENCE [LARGE SCALE GENOMIC DNA]</scope>
    <source>
        <strain evidence="9 10">CBS 102.13</strain>
    </source>
</reference>
<feature type="compositionally biased region" description="Low complexity" evidence="6">
    <location>
        <begin position="332"/>
        <end position="365"/>
    </location>
</feature>
<keyword evidence="3 7" id="KW-1133">Transmembrane helix</keyword>
<feature type="transmembrane region" description="Helical" evidence="7">
    <location>
        <begin position="119"/>
        <end position="140"/>
    </location>
</feature>
<gene>
    <name evidence="9" type="ORF">BDW47DRAFT_131604</name>
</gene>
<comment type="subcellular location">
    <subcellularLocation>
        <location evidence="1">Membrane</location>
        <topology evidence="1">Multi-pass membrane protein</topology>
    </subcellularLocation>
</comment>
<feature type="domain" description="Rhodopsin" evidence="8">
    <location>
        <begin position="20"/>
        <end position="261"/>
    </location>
</feature>
<evidence type="ECO:0000313" key="9">
    <source>
        <dbReference type="EMBL" id="PLB38405.1"/>
    </source>
</evidence>
<evidence type="ECO:0000256" key="7">
    <source>
        <dbReference type="SAM" id="Phobius"/>
    </source>
</evidence>
<evidence type="ECO:0000256" key="6">
    <source>
        <dbReference type="SAM" id="MobiDB-lite"/>
    </source>
</evidence>
<feature type="compositionally biased region" description="Low complexity" evidence="6">
    <location>
        <begin position="302"/>
        <end position="315"/>
    </location>
</feature>
<evidence type="ECO:0000256" key="1">
    <source>
        <dbReference type="ARBA" id="ARBA00004141"/>
    </source>
</evidence>
<feature type="region of interest" description="Disordered" evidence="6">
    <location>
        <begin position="268"/>
        <end position="387"/>
    </location>
</feature>
<dbReference type="Proteomes" id="UP000234585">
    <property type="component" value="Unassembled WGS sequence"/>
</dbReference>
<keyword evidence="2 7" id="KW-0812">Transmembrane</keyword>
<evidence type="ECO:0000313" key="10">
    <source>
        <dbReference type="Proteomes" id="UP000234585"/>
    </source>
</evidence>
<dbReference type="AlphaFoldDB" id="A0A2I2FCP6"/>
<dbReference type="PANTHER" id="PTHR33048:SF47">
    <property type="entry name" value="INTEGRAL MEMBRANE PROTEIN-RELATED"/>
    <property type="match status" value="1"/>
</dbReference>
<dbReference type="OrthoDB" id="10017208at2759"/>
<organism evidence="9 10">
    <name type="scientific">Aspergillus candidus</name>
    <dbReference type="NCBI Taxonomy" id="41067"/>
    <lineage>
        <taxon>Eukaryota</taxon>
        <taxon>Fungi</taxon>
        <taxon>Dikarya</taxon>
        <taxon>Ascomycota</taxon>
        <taxon>Pezizomycotina</taxon>
        <taxon>Eurotiomycetes</taxon>
        <taxon>Eurotiomycetidae</taxon>
        <taxon>Eurotiales</taxon>
        <taxon>Aspergillaceae</taxon>
        <taxon>Aspergillus</taxon>
        <taxon>Aspergillus subgen. Circumdati</taxon>
    </lineage>
</organism>
<dbReference type="InterPro" id="IPR052337">
    <property type="entry name" value="SAT4-like"/>
</dbReference>
<feature type="transmembrane region" description="Helical" evidence="7">
    <location>
        <begin position="196"/>
        <end position="217"/>
    </location>
</feature>
<evidence type="ECO:0000256" key="5">
    <source>
        <dbReference type="ARBA" id="ARBA00038359"/>
    </source>
</evidence>
<proteinExistence type="inferred from homology"/>
<feature type="transmembrane region" description="Helical" evidence="7">
    <location>
        <begin position="160"/>
        <end position="184"/>
    </location>
</feature>
<keyword evidence="4 7" id="KW-0472">Membrane</keyword>